<reference evidence="9" key="1">
    <citation type="submission" date="2019-05" db="EMBL/GenBank/DDBJ databases">
        <title>Annotation for the trematode Fasciolopsis buski.</title>
        <authorList>
            <person name="Choi Y.-J."/>
        </authorList>
    </citation>
    <scope>NUCLEOTIDE SEQUENCE</scope>
    <source>
        <strain evidence="9">HT</strain>
        <tissue evidence="9">Whole worm</tissue>
    </source>
</reference>
<dbReference type="GO" id="GO:0031965">
    <property type="term" value="C:nuclear membrane"/>
    <property type="evidence" value="ECO:0007669"/>
    <property type="project" value="UniProtKB-SubCell"/>
</dbReference>
<comment type="function">
    <text evidence="8">Functions as a component of the nuclear pore complex (NPC).</text>
</comment>
<keyword evidence="8" id="KW-0472">Membrane</keyword>
<evidence type="ECO:0000256" key="6">
    <source>
        <dbReference type="ARBA" id="ARBA00023132"/>
    </source>
</evidence>
<protein>
    <recommendedName>
        <fullName evidence="8">Nuclear pore complex protein</fullName>
    </recommendedName>
</protein>
<evidence type="ECO:0000256" key="1">
    <source>
        <dbReference type="ARBA" id="ARBA00009510"/>
    </source>
</evidence>
<evidence type="ECO:0000256" key="2">
    <source>
        <dbReference type="ARBA" id="ARBA00022448"/>
    </source>
</evidence>
<keyword evidence="2 8" id="KW-0813">Transport</keyword>
<evidence type="ECO:0000256" key="4">
    <source>
        <dbReference type="ARBA" id="ARBA00022927"/>
    </source>
</evidence>
<proteinExistence type="inferred from homology"/>
<comment type="caution">
    <text evidence="9">The sequence shown here is derived from an EMBL/GenBank/DDBJ whole genome shotgun (WGS) entry which is preliminary data.</text>
</comment>
<evidence type="ECO:0000256" key="3">
    <source>
        <dbReference type="ARBA" id="ARBA00022816"/>
    </source>
</evidence>
<dbReference type="PANTHER" id="PTHR13003">
    <property type="entry name" value="NUP107-RELATED"/>
    <property type="match status" value="1"/>
</dbReference>
<dbReference type="Proteomes" id="UP000728185">
    <property type="component" value="Unassembled WGS sequence"/>
</dbReference>
<evidence type="ECO:0000256" key="8">
    <source>
        <dbReference type="RuleBase" id="RU365072"/>
    </source>
</evidence>
<dbReference type="Pfam" id="PF04121">
    <property type="entry name" value="Nup84_Nup100"/>
    <property type="match status" value="2"/>
</dbReference>
<keyword evidence="3" id="KW-0509">mRNA transport</keyword>
<dbReference type="EMBL" id="LUCM01004908">
    <property type="protein sequence ID" value="KAA0193616.1"/>
    <property type="molecule type" value="Genomic_DNA"/>
</dbReference>
<dbReference type="Gene3D" id="1.10.3450.20">
    <property type="match status" value="1"/>
</dbReference>
<comment type="subcellular location">
    <subcellularLocation>
        <location evidence="8">Nucleus</location>
        <location evidence="8">Nuclear pore complex</location>
    </subcellularLocation>
    <subcellularLocation>
        <location evidence="8">Nucleus membrane</location>
    </subcellularLocation>
</comment>
<evidence type="ECO:0000313" key="10">
    <source>
        <dbReference type="Proteomes" id="UP000728185"/>
    </source>
</evidence>
<keyword evidence="6 8" id="KW-0906">Nuclear pore complex</keyword>
<dbReference type="GO" id="GO:0017056">
    <property type="term" value="F:structural constituent of nuclear pore"/>
    <property type="evidence" value="ECO:0007669"/>
    <property type="project" value="UniProtKB-UniRule"/>
</dbReference>
<dbReference type="GO" id="GO:0031080">
    <property type="term" value="C:nuclear pore outer ring"/>
    <property type="evidence" value="ECO:0007669"/>
    <property type="project" value="TreeGrafter"/>
</dbReference>
<keyword evidence="4" id="KW-0653">Protein transport</keyword>
<keyword evidence="10" id="KW-1185">Reference proteome</keyword>
<evidence type="ECO:0000313" key="9">
    <source>
        <dbReference type="EMBL" id="KAA0193616.1"/>
    </source>
</evidence>
<dbReference type="GO" id="GO:0006606">
    <property type="term" value="P:protein import into nucleus"/>
    <property type="evidence" value="ECO:0007669"/>
    <property type="project" value="TreeGrafter"/>
</dbReference>
<comment type="subunit">
    <text evidence="8">Part of the nuclear pore complex (NPC).</text>
</comment>
<keyword evidence="5 8" id="KW-0811">Translocation</keyword>
<keyword evidence="7 8" id="KW-0539">Nucleus</keyword>
<name>A0A8E0VKG0_9TREM</name>
<accession>A0A8E0VKG0</accession>
<gene>
    <name evidence="9" type="ORF">FBUS_09651</name>
</gene>
<dbReference type="Gene3D" id="1.20.190.50">
    <property type="match status" value="1"/>
</dbReference>
<dbReference type="GO" id="GO:0006406">
    <property type="term" value="P:mRNA export from nucleus"/>
    <property type="evidence" value="ECO:0007669"/>
    <property type="project" value="TreeGrafter"/>
</dbReference>
<dbReference type="GO" id="GO:0000973">
    <property type="term" value="P:post-transcriptional tethering of RNA polymerase II gene DNA at nuclear periphery"/>
    <property type="evidence" value="ECO:0007669"/>
    <property type="project" value="TreeGrafter"/>
</dbReference>
<organism evidence="9 10">
    <name type="scientific">Fasciolopsis buskii</name>
    <dbReference type="NCBI Taxonomy" id="27845"/>
    <lineage>
        <taxon>Eukaryota</taxon>
        <taxon>Metazoa</taxon>
        <taxon>Spiralia</taxon>
        <taxon>Lophotrochozoa</taxon>
        <taxon>Platyhelminthes</taxon>
        <taxon>Trematoda</taxon>
        <taxon>Digenea</taxon>
        <taxon>Plagiorchiida</taxon>
        <taxon>Echinostomata</taxon>
        <taxon>Echinostomatoidea</taxon>
        <taxon>Fasciolidae</taxon>
        <taxon>Fasciolopsis</taxon>
    </lineage>
</organism>
<comment type="similarity">
    <text evidence="1 8">Belongs to the nucleoporin Nup84/Nup107 family.</text>
</comment>
<evidence type="ECO:0000256" key="7">
    <source>
        <dbReference type="ARBA" id="ARBA00023242"/>
    </source>
</evidence>
<evidence type="ECO:0000256" key="5">
    <source>
        <dbReference type="ARBA" id="ARBA00023010"/>
    </source>
</evidence>
<dbReference type="PANTHER" id="PTHR13003:SF2">
    <property type="entry name" value="NUCLEAR PORE COMPLEX PROTEIN NUP107"/>
    <property type="match status" value="1"/>
</dbReference>
<dbReference type="AlphaFoldDB" id="A0A8E0VKG0"/>
<sequence>MDSDPQILGMFSFFIGNFEHSPDGTSLFDQFHELWSNTSANPIGLPIQYSATCANVVRRLPVVANHLLPRDGLPNVRRLQDTLQLEKDTWMLISALYLDRLETENKADSIAQENYQSVQHSEREIVRILYEKDNQLREMQMLIDWLERRVREHIEQVAERYECLFNQSTTWENTAHFLSCLPPAEIRSRKLITELHPDAVSRTGGQITAEDQRDNDRFLNYLFLCIRSGDLMRTLIRVLLTFCVQAHRLCMQRGEFWRAVSLEGWHPFHFSGFMPNSSVVRLDTSDGGFEDQMEQGSDDGNMDPTELSLRTTWDKTRVTKLPATDVTVLDLEGNPNRILYKSVCWWNAEDTRLHPYERAIYACLSGNLGVLQRTLPASWTDLLWAHCRAIVEARVDSSLRHLLNTGPRANTLAVTGKTNSLWPLDGGLNLPPIAWIPKDWTVGDAFDRVESTLGWSALGCMRDASAIGLDAVRCSVLNDFLMGDTSQRSTIPMNDRISGQETSVSALLYCIFYATQQAVMLRDYEGYLSTLADLMPKLVSVGLGLALTPELGPLNAMEPPYEIQTGIRDPVDESFAEIIKAYLYLLMADKRSELVANYASTLPTATLRIQWYSAFLAGITEASERERCLQLAVTNGFDVQRLSRAVVRLIRQRQPLVPFHSSRSTLSEWTSRPGAARPPNLLDSAQITELAGILQEEKLGKLTEADRLRIISMDWLFFDPKQRGEALVVANSLLRVFVAMNCLKAAQQVLAKLPCGTLGQAELICENIGSPQWLMNAIREHQCLVKYLESQVRFKSFNSVDKYLS</sequence>
<dbReference type="InterPro" id="IPR007252">
    <property type="entry name" value="Nup84/Nup107"/>
</dbReference>
<dbReference type="OrthoDB" id="3098at2759"/>